<evidence type="ECO:0000313" key="1">
    <source>
        <dbReference type="EMBL" id="CAG8628701.1"/>
    </source>
</evidence>
<proteinExistence type="predicted"/>
<comment type="caution">
    <text evidence="1">The sequence shown here is derived from an EMBL/GenBank/DDBJ whole genome shotgun (WGS) entry which is preliminary data.</text>
</comment>
<protein>
    <submittedName>
        <fullName evidence="1">6351_t:CDS:1</fullName>
    </submittedName>
</protein>
<sequence length="94" mass="11296">SNKEEYEQLNLILEEAPIKKANKTNDDKQNEIRRVESLNTNKEEREKQAKLELEEIEKKKSELREEQVKIQINQIKNKRKGKMIYEEDKIKGKI</sequence>
<feature type="non-terminal residue" evidence="1">
    <location>
        <position position="1"/>
    </location>
</feature>
<keyword evidence="2" id="KW-1185">Reference proteome</keyword>
<dbReference type="Proteomes" id="UP000789860">
    <property type="component" value="Unassembled WGS sequence"/>
</dbReference>
<evidence type="ECO:0000313" key="2">
    <source>
        <dbReference type="Proteomes" id="UP000789860"/>
    </source>
</evidence>
<name>A0ACA9NA81_9GLOM</name>
<accession>A0ACA9NA81</accession>
<organism evidence="1 2">
    <name type="scientific">Scutellospora calospora</name>
    <dbReference type="NCBI Taxonomy" id="85575"/>
    <lineage>
        <taxon>Eukaryota</taxon>
        <taxon>Fungi</taxon>
        <taxon>Fungi incertae sedis</taxon>
        <taxon>Mucoromycota</taxon>
        <taxon>Glomeromycotina</taxon>
        <taxon>Glomeromycetes</taxon>
        <taxon>Diversisporales</taxon>
        <taxon>Gigasporaceae</taxon>
        <taxon>Scutellospora</taxon>
    </lineage>
</organism>
<dbReference type="EMBL" id="CAJVPM010019207">
    <property type="protein sequence ID" value="CAG8628701.1"/>
    <property type="molecule type" value="Genomic_DNA"/>
</dbReference>
<reference evidence="1" key="1">
    <citation type="submission" date="2021-06" db="EMBL/GenBank/DDBJ databases">
        <authorList>
            <person name="Kallberg Y."/>
            <person name="Tangrot J."/>
            <person name="Rosling A."/>
        </authorList>
    </citation>
    <scope>NUCLEOTIDE SEQUENCE</scope>
    <source>
        <strain evidence="1">AU212A</strain>
    </source>
</reference>
<gene>
    <name evidence="1" type="ORF">SCALOS_LOCUS7894</name>
</gene>